<dbReference type="EMBL" id="LMTR01000091">
    <property type="protein sequence ID" value="KWT64548.1"/>
    <property type="molecule type" value="Genomic_DNA"/>
</dbReference>
<feature type="transmembrane region" description="Helical" evidence="7">
    <location>
        <begin position="61"/>
        <end position="79"/>
    </location>
</feature>
<feature type="transmembrane region" description="Helical" evidence="7">
    <location>
        <begin position="483"/>
        <end position="509"/>
    </location>
</feature>
<dbReference type="Gene3D" id="1.20.1720.10">
    <property type="entry name" value="Multidrug resistance protein D"/>
    <property type="match status" value="1"/>
</dbReference>
<dbReference type="PROSITE" id="PS50850">
    <property type="entry name" value="MFS"/>
    <property type="match status" value="1"/>
</dbReference>
<evidence type="ECO:0000256" key="7">
    <source>
        <dbReference type="SAM" id="Phobius"/>
    </source>
</evidence>
<dbReference type="AlphaFoldDB" id="A0A109B990"/>
<feature type="transmembrane region" description="Helical" evidence="7">
    <location>
        <begin position="178"/>
        <end position="199"/>
    </location>
</feature>
<feature type="transmembrane region" description="Helical" evidence="7">
    <location>
        <begin position="343"/>
        <end position="363"/>
    </location>
</feature>
<dbReference type="Proteomes" id="UP000059074">
    <property type="component" value="Unassembled WGS sequence"/>
</dbReference>
<evidence type="ECO:0000256" key="2">
    <source>
        <dbReference type="ARBA" id="ARBA00022448"/>
    </source>
</evidence>
<keyword evidence="10" id="KW-1185">Reference proteome</keyword>
<feature type="transmembrane region" description="Helical" evidence="7">
    <location>
        <begin position="91"/>
        <end position="110"/>
    </location>
</feature>
<dbReference type="OrthoDB" id="9807274at2"/>
<dbReference type="CDD" id="cd17321">
    <property type="entry name" value="MFS_MMR_MDR_like"/>
    <property type="match status" value="1"/>
</dbReference>
<dbReference type="RefSeq" id="WP_068464639.1">
    <property type="nucleotide sequence ID" value="NZ_LMTR01000091.1"/>
</dbReference>
<keyword evidence="5 7" id="KW-1133">Transmembrane helix</keyword>
<evidence type="ECO:0000256" key="4">
    <source>
        <dbReference type="ARBA" id="ARBA00022692"/>
    </source>
</evidence>
<evidence type="ECO:0000256" key="6">
    <source>
        <dbReference type="ARBA" id="ARBA00023136"/>
    </source>
</evidence>
<evidence type="ECO:0000313" key="10">
    <source>
        <dbReference type="Proteomes" id="UP000059074"/>
    </source>
</evidence>
<comment type="caution">
    <text evidence="9">The sequence shown here is derived from an EMBL/GenBank/DDBJ whole genome shotgun (WGS) entry which is preliminary data.</text>
</comment>
<dbReference type="Pfam" id="PF07690">
    <property type="entry name" value="MFS_1"/>
    <property type="match status" value="1"/>
</dbReference>
<comment type="subcellular location">
    <subcellularLocation>
        <location evidence="1">Cell membrane</location>
        <topology evidence="1">Multi-pass membrane protein</topology>
    </subcellularLocation>
</comment>
<dbReference type="PATRIC" id="fig|121290.4.peg.2055"/>
<dbReference type="PANTHER" id="PTHR42718:SF47">
    <property type="entry name" value="METHYL VIOLOGEN RESISTANCE PROTEIN SMVA"/>
    <property type="match status" value="1"/>
</dbReference>
<evidence type="ECO:0000256" key="5">
    <source>
        <dbReference type="ARBA" id="ARBA00022989"/>
    </source>
</evidence>
<evidence type="ECO:0000313" key="9">
    <source>
        <dbReference type="EMBL" id="KWT64548.1"/>
    </source>
</evidence>
<sequence>MTQNIGRASDAVTADGKATRRDWIGLAVLAIPCLLYSMDLTVLYLAVPEIVADLKPSAAELLWIVDIYGFMVAGALVTMGTLGDRIGRRKVLMYGAAAFGLTSLLAAYSTSSEMLIVARALQGLAAASLAPSTLSLIRNMFLDGRERAFAIGVWVAAFSAGAAVGPVFGGIILANYSWGAVFLINVPLMAMLLVVAPIVLPEFKDENAGQLDIASAALSVAAVLCVIYGIKHMAEVGWDPIAAAVMLIGVVLGYVFFRREEQHPDPLIDVRLFKTPAFSAALATNMLGLFMMLGAFFFITQYLQLVLRMNPLEAGLWMAPSGIVFALGALAAPYLVRRFRPAHVIACGLLLASVGFALLTQIAGLDKPWLLFAGMMIFCTGMSPMGAITTDIVMSAAPPERAGAASAISETSFELGGATGIAVLGSLFTFVYGRTMDAAHLPSVVAAESVPIARGTLSGAIEVAKTLPNAEASALLDTARGAFVYAFEVASAVSASFAVLAAIFALYFLRNAKAVRVEH</sequence>
<feature type="transmembrane region" description="Helical" evidence="7">
    <location>
        <begin position="116"/>
        <end position="137"/>
    </location>
</feature>
<dbReference type="InterPro" id="IPR011701">
    <property type="entry name" value="MFS"/>
</dbReference>
<dbReference type="InterPro" id="IPR020846">
    <property type="entry name" value="MFS_dom"/>
</dbReference>
<dbReference type="PANTHER" id="PTHR42718">
    <property type="entry name" value="MAJOR FACILITATOR SUPERFAMILY MULTIDRUG TRANSPORTER MFSC"/>
    <property type="match status" value="1"/>
</dbReference>
<feature type="domain" description="Major facilitator superfamily (MFS) profile" evidence="8">
    <location>
        <begin position="25"/>
        <end position="513"/>
    </location>
</feature>
<dbReference type="GO" id="GO:0005886">
    <property type="term" value="C:plasma membrane"/>
    <property type="evidence" value="ECO:0007669"/>
    <property type="project" value="UniProtKB-SubCell"/>
</dbReference>
<dbReference type="Gene3D" id="1.20.1250.20">
    <property type="entry name" value="MFS general substrate transporter like domains"/>
    <property type="match status" value="1"/>
</dbReference>
<reference evidence="9 10" key="1">
    <citation type="submission" date="2015-10" db="EMBL/GenBank/DDBJ databases">
        <title>Transcriptomic analysis of a linuron degrading triple-species bacterial consortium.</title>
        <authorList>
            <person name="Albers P."/>
        </authorList>
    </citation>
    <scope>NUCLEOTIDE SEQUENCE [LARGE SCALE GENOMIC DNA]</scope>
    <source>
        <strain evidence="9 10">WDL6</strain>
    </source>
</reference>
<keyword evidence="6 7" id="KW-0472">Membrane</keyword>
<feature type="transmembrane region" description="Helical" evidence="7">
    <location>
        <begin position="278"/>
        <end position="303"/>
    </location>
</feature>
<feature type="transmembrane region" description="Helical" evidence="7">
    <location>
        <begin position="211"/>
        <end position="230"/>
    </location>
</feature>
<feature type="transmembrane region" description="Helical" evidence="7">
    <location>
        <begin position="369"/>
        <end position="394"/>
    </location>
</feature>
<evidence type="ECO:0000259" key="8">
    <source>
        <dbReference type="PROSITE" id="PS50850"/>
    </source>
</evidence>
<dbReference type="InterPro" id="IPR036259">
    <property type="entry name" value="MFS_trans_sf"/>
</dbReference>
<feature type="transmembrane region" description="Helical" evidence="7">
    <location>
        <begin position="415"/>
        <end position="433"/>
    </location>
</feature>
<feature type="transmembrane region" description="Helical" evidence="7">
    <location>
        <begin position="315"/>
        <end position="336"/>
    </location>
</feature>
<gene>
    <name evidence="9" type="ORF">APY04_3216</name>
</gene>
<keyword evidence="4 7" id="KW-0812">Transmembrane</keyword>
<evidence type="ECO:0000256" key="1">
    <source>
        <dbReference type="ARBA" id="ARBA00004651"/>
    </source>
</evidence>
<keyword evidence="3" id="KW-1003">Cell membrane</keyword>
<protein>
    <submittedName>
        <fullName evidence="9">Transmembrane transport protein</fullName>
    </submittedName>
</protein>
<dbReference type="SUPFAM" id="SSF103473">
    <property type="entry name" value="MFS general substrate transporter"/>
    <property type="match status" value="1"/>
</dbReference>
<feature type="transmembrane region" description="Helical" evidence="7">
    <location>
        <begin position="149"/>
        <end position="172"/>
    </location>
</feature>
<organism evidence="9 10">
    <name type="scientific">Hyphomicrobium sulfonivorans</name>
    <dbReference type="NCBI Taxonomy" id="121290"/>
    <lineage>
        <taxon>Bacteria</taxon>
        <taxon>Pseudomonadati</taxon>
        <taxon>Pseudomonadota</taxon>
        <taxon>Alphaproteobacteria</taxon>
        <taxon>Hyphomicrobiales</taxon>
        <taxon>Hyphomicrobiaceae</taxon>
        <taxon>Hyphomicrobium</taxon>
    </lineage>
</organism>
<name>A0A109B990_HYPSL</name>
<accession>A0A109B990</accession>
<keyword evidence="2" id="KW-0813">Transport</keyword>
<feature type="transmembrane region" description="Helical" evidence="7">
    <location>
        <begin position="236"/>
        <end position="257"/>
    </location>
</feature>
<evidence type="ECO:0000256" key="3">
    <source>
        <dbReference type="ARBA" id="ARBA00022475"/>
    </source>
</evidence>
<dbReference type="GO" id="GO:0022857">
    <property type="term" value="F:transmembrane transporter activity"/>
    <property type="evidence" value="ECO:0007669"/>
    <property type="project" value="InterPro"/>
</dbReference>
<proteinExistence type="predicted"/>
<feature type="transmembrane region" description="Helical" evidence="7">
    <location>
        <begin position="23"/>
        <end position="46"/>
    </location>
</feature>
<dbReference type="STRING" id="121290.APY04_3216"/>